<evidence type="ECO:0000313" key="1">
    <source>
        <dbReference type="EMBL" id="KAK2715901.1"/>
    </source>
</evidence>
<dbReference type="Proteomes" id="UP001187531">
    <property type="component" value="Unassembled WGS sequence"/>
</dbReference>
<name>A0AA88L7X6_ARTSF</name>
<accession>A0AA88L7X6</accession>
<reference evidence="1" key="1">
    <citation type="submission" date="2023-07" db="EMBL/GenBank/DDBJ databases">
        <title>Chromosome-level genome assembly of Artemia franciscana.</title>
        <authorList>
            <person name="Jo E."/>
        </authorList>
    </citation>
    <scope>NUCLEOTIDE SEQUENCE</scope>
    <source>
        <tissue evidence="1">Whole body</tissue>
    </source>
</reference>
<dbReference type="AlphaFoldDB" id="A0AA88L7X6"/>
<comment type="caution">
    <text evidence="1">The sequence shown here is derived from an EMBL/GenBank/DDBJ whole genome shotgun (WGS) entry which is preliminary data.</text>
</comment>
<dbReference type="EMBL" id="JAVRJZ010000012">
    <property type="protein sequence ID" value="KAK2715901.1"/>
    <property type="molecule type" value="Genomic_DNA"/>
</dbReference>
<organism evidence="1 2">
    <name type="scientific">Artemia franciscana</name>
    <name type="common">Brine shrimp</name>
    <name type="synonym">Artemia sanfranciscana</name>
    <dbReference type="NCBI Taxonomy" id="6661"/>
    <lineage>
        <taxon>Eukaryota</taxon>
        <taxon>Metazoa</taxon>
        <taxon>Ecdysozoa</taxon>
        <taxon>Arthropoda</taxon>
        <taxon>Crustacea</taxon>
        <taxon>Branchiopoda</taxon>
        <taxon>Anostraca</taxon>
        <taxon>Artemiidae</taxon>
        <taxon>Artemia</taxon>
    </lineage>
</organism>
<sequence>MKQVENAHLALIQTKNQTYLYAVNQDQGKDEAIATITINGQTRVDFNIDTGAQGNNPKALPGYAIP</sequence>
<proteinExistence type="predicted"/>
<protein>
    <submittedName>
        <fullName evidence="1">Uncharacterized protein</fullName>
    </submittedName>
</protein>
<evidence type="ECO:0000313" key="2">
    <source>
        <dbReference type="Proteomes" id="UP001187531"/>
    </source>
</evidence>
<gene>
    <name evidence="1" type="ORF">QYM36_010465</name>
</gene>
<keyword evidence="2" id="KW-1185">Reference proteome</keyword>